<name>H1Z3P2_9EURY</name>
<reference evidence="3 4" key="1">
    <citation type="submission" date="2011-10" db="EMBL/GenBank/DDBJ databases">
        <title>The Improved High-Quality Draft genome of Methanoplanus limicola DSM 2279.</title>
        <authorList>
            <consortium name="US DOE Joint Genome Institute (JGI-PGF)"/>
            <person name="Lucas S."/>
            <person name="Copeland A."/>
            <person name="Lapidus A."/>
            <person name="Glavina del Rio T."/>
            <person name="Dalin E."/>
            <person name="Tice H."/>
            <person name="Bruce D."/>
            <person name="Goodwin L."/>
            <person name="Pitluck S."/>
            <person name="Peters L."/>
            <person name="Mikhailova N."/>
            <person name="Lu M."/>
            <person name="Kyrpides N."/>
            <person name="Mavromatis K."/>
            <person name="Ivanova N."/>
            <person name="Markowitz V."/>
            <person name="Cheng J.-F."/>
            <person name="Hugenholtz P."/>
            <person name="Woyke T."/>
            <person name="Wu D."/>
            <person name="Wirth R."/>
            <person name="Brambilla E.-M."/>
            <person name="Klenk H.-P."/>
            <person name="Eisen J.A."/>
        </authorList>
    </citation>
    <scope>NUCLEOTIDE SEQUENCE [LARGE SCALE GENOMIC DNA]</scope>
    <source>
        <strain evidence="3 4">DSM 2279</strain>
    </source>
</reference>
<evidence type="ECO:0000256" key="1">
    <source>
        <dbReference type="SAM" id="Coils"/>
    </source>
</evidence>
<keyword evidence="1" id="KW-0175">Coiled coil</keyword>
<feature type="region of interest" description="Disordered" evidence="2">
    <location>
        <begin position="1"/>
        <end position="20"/>
    </location>
</feature>
<dbReference type="AlphaFoldDB" id="H1Z3P2"/>
<dbReference type="RefSeq" id="WP_004077396.1">
    <property type="nucleotide sequence ID" value="NZ_CM001436.1"/>
</dbReference>
<keyword evidence="4" id="KW-1185">Reference proteome</keyword>
<gene>
    <name evidence="3" type="ORF">Metlim_1540</name>
</gene>
<dbReference type="EMBL" id="CM001436">
    <property type="protein sequence ID" value="EHQ35641.1"/>
    <property type="molecule type" value="Genomic_DNA"/>
</dbReference>
<dbReference type="Proteomes" id="UP000005741">
    <property type="component" value="Chromosome"/>
</dbReference>
<dbReference type="InParanoid" id="H1Z3P2"/>
<evidence type="ECO:0000313" key="3">
    <source>
        <dbReference type="EMBL" id="EHQ35641.1"/>
    </source>
</evidence>
<organism evidence="3 4">
    <name type="scientific">Methanoplanus limicola DSM 2279</name>
    <dbReference type="NCBI Taxonomy" id="937775"/>
    <lineage>
        <taxon>Archaea</taxon>
        <taxon>Methanobacteriati</taxon>
        <taxon>Methanobacteriota</taxon>
        <taxon>Stenosarchaea group</taxon>
        <taxon>Methanomicrobia</taxon>
        <taxon>Methanomicrobiales</taxon>
        <taxon>Methanomicrobiaceae</taxon>
        <taxon>Methanoplanus</taxon>
    </lineage>
</organism>
<dbReference type="HOGENOM" id="CLU_007510_3_0_2"/>
<dbReference type="InterPro" id="IPR047939">
    <property type="entry name" value="BREX_1_PglX"/>
</dbReference>
<sequence length="588" mass="67280">MTSENKIIAESESKSRSSNPVPNFYRASAEDFRKIPGSPIAYSLSNNIRNIFCAKPPLGNIVPTRVGLMTSDNDKFMRFFWEVTLNSICFNALNKEEVFRSKKKWVPHNKGGQFRKWSGNQEYLLSYDKKSRDLLKRIGNHLPSEKLYFKPAVSWSEITSSSTAFRYYPNGFTFNIKGMCAFPDLKCTIEQILVLGNCKFTNHIIKIINPTISFGAGNFNSLPSAFIENSKIEENAQSLICYAKNDWDSYETSWDFENLPLLRAEFKCLTVEESYSRVRAHWQEMTDEMQKLEEENNRIFIEAYGLEDELTPDVPLSEITLTCNPYYRYKGDKSEEELEALLLADTMKELISYAVGCMFGRYSVDKPGLILANQGEAIKDYLEKVPVPSFMPDDDNIIPVLDDEYFTDDIVTRFKEFLKVAFGPENLSQNFDFIAGGLSGKGSLNQAHGSGSGSASSESVIRNYFIKDFYRDHLKRYKKRPIYWMFSSGKSQGFNALIYMHRYDKSTLAKMRTDYLLELESKLISERGMLSDTSAGNKKRIDKINKQIAEIKEYDELLNNRALAMIEIDLDDGVAVNYAGFEGLVQKI</sequence>
<dbReference type="STRING" id="937775.Metlim_1540"/>
<accession>H1Z3P2</accession>
<proteinExistence type="predicted"/>
<dbReference type="PATRIC" id="fig|937775.9.peg.1743"/>
<dbReference type="NCBIfam" id="NF033452">
    <property type="entry name" value="BREX_1_MTaseX"/>
    <property type="match status" value="1"/>
</dbReference>
<feature type="coiled-coil region" evidence="1">
    <location>
        <begin position="275"/>
        <end position="309"/>
    </location>
</feature>
<dbReference type="OrthoDB" id="45790at2157"/>
<evidence type="ECO:0000313" key="4">
    <source>
        <dbReference type="Proteomes" id="UP000005741"/>
    </source>
</evidence>
<protein>
    <submittedName>
        <fullName evidence="3">Type IIS restriction enzyme</fullName>
    </submittedName>
</protein>
<evidence type="ECO:0000256" key="2">
    <source>
        <dbReference type="SAM" id="MobiDB-lite"/>
    </source>
</evidence>
<dbReference type="REBASE" id="95922">
    <property type="entry name" value="Mli2279ORF1540P"/>
</dbReference>